<name>A0AAX0S4C3_9BACI</name>
<protein>
    <recommendedName>
        <fullName evidence="3">Right-handed parallel beta-helix repeat-containing protein</fullName>
    </recommendedName>
</protein>
<proteinExistence type="predicted"/>
<accession>A0AAX0S4C3</accession>
<evidence type="ECO:0000313" key="1">
    <source>
        <dbReference type="EMBL" id="PEJ33607.1"/>
    </source>
</evidence>
<organism evidence="1 2">
    <name type="scientific">Peribacillus butanolivorans</name>
    <dbReference type="NCBI Taxonomy" id="421767"/>
    <lineage>
        <taxon>Bacteria</taxon>
        <taxon>Bacillati</taxon>
        <taxon>Bacillota</taxon>
        <taxon>Bacilli</taxon>
        <taxon>Bacillales</taxon>
        <taxon>Bacillaceae</taxon>
        <taxon>Peribacillus</taxon>
    </lineage>
</organism>
<dbReference type="AlphaFoldDB" id="A0AAX0S4C3"/>
<evidence type="ECO:0000313" key="2">
    <source>
        <dbReference type="Proteomes" id="UP000220106"/>
    </source>
</evidence>
<comment type="caution">
    <text evidence="1">The sequence shown here is derived from an EMBL/GenBank/DDBJ whole genome shotgun (WGS) entry which is preliminary data.</text>
</comment>
<dbReference type="EMBL" id="NUEQ01000017">
    <property type="protein sequence ID" value="PEJ33607.1"/>
    <property type="molecule type" value="Genomic_DNA"/>
</dbReference>
<gene>
    <name evidence="1" type="ORF">CN689_11555</name>
</gene>
<dbReference type="Proteomes" id="UP000220106">
    <property type="component" value="Unassembled WGS sequence"/>
</dbReference>
<reference evidence="1 2" key="1">
    <citation type="submission" date="2017-09" db="EMBL/GenBank/DDBJ databases">
        <title>Large-scale bioinformatics analysis of Bacillus genomes uncovers conserved roles of natural products in bacterial physiology.</title>
        <authorList>
            <consortium name="Agbiome Team Llc"/>
            <person name="Bleich R.M."/>
            <person name="Kirk G.J."/>
            <person name="Santa Maria K.C."/>
            <person name="Allen S.E."/>
            <person name="Farag S."/>
            <person name="Shank E.A."/>
            <person name="Bowers A."/>
        </authorList>
    </citation>
    <scope>NUCLEOTIDE SEQUENCE [LARGE SCALE GENOMIC DNA]</scope>
    <source>
        <strain evidence="1 2">AFS003229</strain>
    </source>
</reference>
<evidence type="ECO:0008006" key="3">
    <source>
        <dbReference type="Google" id="ProtNLM"/>
    </source>
</evidence>
<sequence length="331" mass="35054">MQLLATGSVRSGHVIAQNVEVIEADTRELQDRPKGFGVYVLQGAFTLWNQQTDSNVTITAHLTGLRAGSNEKPVQGSGIFVSGAGDVGGRLEVDMLETGEIHSNGGIKQGTPDVISGGVFVVYGARVKKVVNNGSVTTYGVNDMVLDNWGMVNEWMAEKRITSHGPSGIGFVNFSEIGTLRILSDIETYGIGARGFNLYDGSLKYAEFKRIVTHANAAVGIQVSRPLGTLVVHEDIETYGGEGESLVKGVITQLSADGLSVKEGGKIDKVEIGGRIVTNGQNVRSLHVQGEINTMTVKGGIFSNGSGSKAVLIENGIVPLNGIKIYEHSAK</sequence>